<accession>A0AAD8YP08</accession>
<dbReference type="AlphaFoldDB" id="A0AAD8YP08"/>
<dbReference type="PANTHER" id="PTHR31184:SF2">
    <property type="entry name" value="HUNTINGTIN-INTERACTING PROTEIN K"/>
    <property type="match status" value="1"/>
</dbReference>
<dbReference type="Proteomes" id="UP001224775">
    <property type="component" value="Unassembled WGS sequence"/>
</dbReference>
<proteinExistence type="predicted"/>
<reference evidence="3" key="1">
    <citation type="submission" date="2023-06" db="EMBL/GenBank/DDBJ databases">
        <title>Survivors Of The Sea: Transcriptome response of Skeletonema marinoi to long-term dormancy.</title>
        <authorList>
            <person name="Pinder M.I.M."/>
            <person name="Kourtchenko O."/>
            <person name="Robertson E.K."/>
            <person name="Larsson T."/>
            <person name="Maumus F."/>
            <person name="Osuna-Cruz C.M."/>
            <person name="Vancaester E."/>
            <person name="Stenow R."/>
            <person name="Vandepoele K."/>
            <person name="Ploug H."/>
            <person name="Bruchert V."/>
            <person name="Godhe A."/>
            <person name="Topel M."/>
        </authorList>
    </citation>
    <scope>NUCLEOTIDE SEQUENCE</scope>
    <source>
        <strain evidence="3">R05AC</strain>
    </source>
</reference>
<name>A0AAD8YP08_9STRA</name>
<dbReference type="EMBL" id="JATAAI010000001">
    <property type="protein sequence ID" value="KAK1748715.1"/>
    <property type="molecule type" value="Genomic_DNA"/>
</dbReference>
<feature type="domain" description="Nascent polypeptide-associated complex subunit alpha-like UBA" evidence="2">
    <location>
        <begin position="77"/>
        <end position="120"/>
    </location>
</feature>
<dbReference type="InterPro" id="IPR038922">
    <property type="entry name" value="HYPK_UBA"/>
</dbReference>
<feature type="compositionally biased region" description="Basic and acidic residues" evidence="1">
    <location>
        <begin position="37"/>
        <end position="56"/>
    </location>
</feature>
<keyword evidence="4" id="KW-1185">Reference proteome</keyword>
<evidence type="ECO:0000256" key="1">
    <source>
        <dbReference type="SAM" id="MobiDB-lite"/>
    </source>
</evidence>
<feature type="region of interest" description="Disordered" evidence="1">
    <location>
        <begin position="37"/>
        <end position="72"/>
    </location>
</feature>
<comment type="caution">
    <text evidence="3">The sequence shown here is derived from an EMBL/GenBank/DDBJ whole genome shotgun (WGS) entry which is preliminary data.</text>
</comment>
<gene>
    <name evidence="3" type="ORF">QTG54_000654</name>
</gene>
<dbReference type="GO" id="GO:0050821">
    <property type="term" value="P:protein stabilization"/>
    <property type="evidence" value="ECO:0007669"/>
    <property type="project" value="TreeGrafter"/>
</dbReference>
<organism evidence="3 4">
    <name type="scientific">Skeletonema marinoi</name>
    <dbReference type="NCBI Taxonomy" id="267567"/>
    <lineage>
        <taxon>Eukaryota</taxon>
        <taxon>Sar</taxon>
        <taxon>Stramenopiles</taxon>
        <taxon>Ochrophyta</taxon>
        <taxon>Bacillariophyta</taxon>
        <taxon>Coscinodiscophyceae</taxon>
        <taxon>Thalassiosirophycidae</taxon>
        <taxon>Thalassiosirales</taxon>
        <taxon>Skeletonemataceae</taxon>
        <taxon>Skeletonema</taxon>
        <taxon>Skeletonema marinoi-dohrnii complex</taxon>
    </lineage>
</organism>
<protein>
    <recommendedName>
        <fullName evidence="2">Nascent polypeptide-associated complex subunit alpha-like UBA domain-containing protein</fullName>
    </recommendedName>
</protein>
<evidence type="ECO:0000259" key="2">
    <source>
        <dbReference type="Pfam" id="PF19026"/>
    </source>
</evidence>
<dbReference type="CDD" id="cd14361">
    <property type="entry name" value="UBA_HYPK"/>
    <property type="match status" value="1"/>
</dbReference>
<feature type="compositionally biased region" description="Low complexity" evidence="1">
    <location>
        <begin position="60"/>
        <end position="72"/>
    </location>
</feature>
<evidence type="ECO:0000313" key="4">
    <source>
        <dbReference type="Proteomes" id="UP001224775"/>
    </source>
</evidence>
<sequence length="122" mass="13092">MHLILHQSTPHYIHPFYSPPQPQQPIIAANMTAEEEAKQLDSVTDRVQETELDESRSNQALSALNSAKSGSAAAASISVKKEDVDVIVAELEVTEDEATAALRDVAAEGGNLADALRRLVTS</sequence>
<dbReference type="PANTHER" id="PTHR31184">
    <property type="entry name" value="HUNTINGTIN-INTERACTING PROTEIN K FAMILY MEMBER"/>
    <property type="match status" value="1"/>
</dbReference>
<dbReference type="Pfam" id="PF19026">
    <property type="entry name" value="UBA_HYPK"/>
    <property type="match status" value="1"/>
</dbReference>
<dbReference type="InterPro" id="IPR044034">
    <property type="entry name" value="NAC-like_UBA"/>
</dbReference>
<dbReference type="InterPro" id="IPR052617">
    <property type="entry name" value="Huntingtin-int_K"/>
</dbReference>
<evidence type="ECO:0000313" key="3">
    <source>
        <dbReference type="EMBL" id="KAK1748715.1"/>
    </source>
</evidence>